<dbReference type="STRING" id="59922.P9303_00061"/>
<keyword evidence="2 9" id="KW-0963">Cytoplasm</keyword>
<comment type="function">
    <text evidence="9">Catalyzes the conversion of epoxyqueuosine (oQ) to queuosine (Q), which is a hypermodified base found in the wobble positions of tRNA(Asp), tRNA(Asn), tRNA(His) and tRNA(Tyr).</text>
</comment>
<dbReference type="Gene3D" id="3.30.70.20">
    <property type="match status" value="1"/>
</dbReference>
<evidence type="ECO:0000256" key="5">
    <source>
        <dbReference type="ARBA" id="ARBA00022785"/>
    </source>
</evidence>
<protein>
    <recommendedName>
        <fullName evidence="9">Epoxyqueuosine reductase</fullName>
        <ecNumber evidence="9">1.17.99.6</ecNumber>
    </recommendedName>
    <alternativeName>
        <fullName evidence="9">Queuosine biosynthesis protein QueG</fullName>
    </alternativeName>
</protein>
<reference evidence="11 12" key="1">
    <citation type="journal article" date="2007" name="PLoS Genet.">
        <title>Patterns and implications of gene gain and loss in the evolution of Prochlorococcus.</title>
        <authorList>
            <person name="Kettler G.C."/>
            <person name="Martiny A.C."/>
            <person name="Huang K."/>
            <person name="Zucker J."/>
            <person name="Coleman M.L."/>
            <person name="Rodrigue S."/>
            <person name="Chen F."/>
            <person name="Lapidus A."/>
            <person name="Ferriera S."/>
            <person name="Johnson J."/>
            <person name="Steglich C."/>
            <person name="Church G.M."/>
            <person name="Richardson P."/>
            <person name="Chisholm S.W."/>
        </authorList>
    </citation>
    <scope>NUCLEOTIDE SEQUENCE [LARGE SCALE GENOMIC DNA]</scope>
    <source>
        <strain evidence="11 12">MIT 9303</strain>
    </source>
</reference>
<feature type="binding site" evidence="9">
    <location>
        <position position="194"/>
    </location>
    <ligand>
        <name>[4Fe-4S] cluster</name>
        <dbReference type="ChEBI" id="CHEBI:49883"/>
        <label>1</label>
    </ligand>
</feature>
<dbReference type="GO" id="GO:0008616">
    <property type="term" value="P:tRNA queuosine(34) biosynthetic process"/>
    <property type="evidence" value="ECO:0007669"/>
    <property type="project" value="UniProtKB-UniRule"/>
</dbReference>
<keyword evidence="7 9" id="KW-0408">Iron</keyword>
<feature type="binding site" evidence="9">
    <location>
        <position position="161"/>
    </location>
    <ligand>
        <name>cob(II)alamin</name>
        <dbReference type="ChEBI" id="CHEBI:16304"/>
    </ligand>
</feature>
<gene>
    <name evidence="9" type="primary">queG</name>
    <name evidence="11" type="ordered locus">P9303_00061</name>
</gene>
<sequence length="324" mass="37009">MVVKICANQDQLSHELKEQAKKQGFDPVGIARFPGSDRLQLRSAALQRWLKAGHQADMAWMASSQRQQADQLLEGMTSLLAVGLNYFVNVQRAPGKLLVARYAWGRDYHRVIKQRLRRVGRWLEQQRPNCRWKICVDTAPLLDKAWAEEAGLGWIGKHSNLINTQRGSWMVLGHLLCTEPLTPDQPAQSLCGKCQSCLEMCPTEAITEPFVIDSRRCLAYHTIENRNPDLPENIVRSLGDWVAGCDICQDVCPWNQQSLPHSNDPDVQPRDWLLKLTRNQALSWSDTTWSEQLRGSALKRIKPWMWRRNAASTQTNKPPTLQKN</sequence>
<feature type="binding site" evidence="9">
    <location>
        <position position="172"/>
    </location>
    <ligand>
        <name>cob(II)alamin</name>
        <dbReference type="ChEBI" id="CHEBI:16304"/>
    </ligand>
</feature>
<evidence type="ECO:0000313" key="12">
    <source>
        <dbReference type="Proteomes" id="UP000002274"/>
    </source>
</evidence>
<dbReference type="BioCyc" id="PMAR59922:G1G80-7-MONOMER"/>
<dbReference type="NCBIfam" id="TIGR00276">
    <property type="entry name" value="tRNA epoxyqueuosine(34) reductase QueG"/>
    <property type="match status" value="1"/>
</dbReference>
<keyword evidence="3 9" id="KW-0819">tRNA processing</keyword>
<dbReference type="PROSITE" id="PS51379">
    <property type="entry name" value="4FE4S_FER_2"/>
    <property type="match status" value="1"/>
</dbReference>
<dbReference type="GO" id="GO:0046872">
    <property type="term" value="F:metal ion binding"/>
    <property type="evidence" value="ECO:0007669"/>
    <property type="project" value="UniProtKB-KW"/>
</dbReference>
<feature type="binding site" evidence="9">
    <location>
        <position position="137"/>
    </location>
    <ligand>
        <name>cob(II)alamin</name>
        <dbReference type="ChEBI" id="CHEBI:16304"/>
    </ligand>
</feature>
<feature type="binding site" evidence="9">
    <location>
        <position position="248"/>
    </location>
    <ligand>
        <name>[4Fe-4S] cluster</name>
        <dbReference type="ChEBI" id="CHEBI:49883"/>
        <label>2</label>
    </ligand>
</feature>
<dbReference type="Pfam" id="PF08331">
    <property type="entry name" value="QueG_DUF1730"/>
    <property type="match status" value="1"/>
</dbReference>
<feature type="binding site" evidence="9">
    <location>
        <position position="66"/>
    </location>
    <ligand>
        <name>cob(II)alamin</name>
        <dbReference type="ChEBI" id="CHEBI:16304"/>
    </ligand>
</feature>
<feature type="domain" description="4Fe-4S ferredoxin-type" evidence="10">
    <location>
        <begin position="179"/>
        <end position="211"/>
    </location>
</feature>
<dbReference type="PROSITE" id="PS00198">
    <property type="entry name" value="4FE4S_FER_1"/>
    <property type="match status" value="1"/>
</dbReference>
<dbReference type="UniPathway" id="UPA00392"/>
<comment type="similarity">
    <text evidence="9">Belongs to the QueG family.</text>
</comment>
<dbReference type="Proteomes" id="UP000002274">
    <property type="component" value="Chromosome"/>
</dbReference>
<evidence type="ECO:0000256" key="6">
    <source>
        <dbReference type="ARBA" id="ARBA00023002"/>
    </source>
</evidence>
<feature type="binding site" evidence="9">
    <location>
        <begin position="245"/>
        <end position="246"/>
    </location>
    <ligand>
        <name>cob(II)alamin</name>
        <dbReference type="ChEBI" id="CHEBI:16304"/>
    </ligand>
</feature>
<feature type="active site" description="Proton donor" evidence="9">
    <location>
        <position position="137"/>
    </location>
</feature>
<dbReference type="InterPro" id="IPR004453">
    <property type="entry name" value="QueG"/>
</dbReference>
<feature type="binding site" evidence="9">
    <location>
        <position position="245"/>
    </location>
    <ligand>
        <name>[4Fe-4S] cluster</name>
        <dbReference type="ChEBI" id="CHEBI:49883"/>
        <label>2</label>
    </ligand>
</feature>
<evidence type="ECO:0000313" key="11">
    <source>
        <dbReference type="EMBL" id="ABM76763.1"/>
    </source>
</evidence>
<feature type="binding site" evidence="9">
    <location>
        <position position="191"/>
    </location>
    <ligand>
        <name>[4Fe-4S] cluster</name>
        <dbReference type="ChEBI" id="CHEBI:49883"/>
        <label>1</label>
    </ligand>
</feature>
<keyword evidence="5 9" id="KW-0671">Queuosine biosynthesis</keyword>
<feature type="binding site" evidence="9">
    <location>
        <position position="197"/>
    </location>
    <ligand>
        <name>[4Fe-4S] cluster</name>
        <dbReference type="ChEBI" id="CHEBI:49883"/>
        <label>1</label>
    </ligand>
</feature>
<evidence type="ECO:0000256" key="7">
    <source>
        <dbReference type="ARBA" id="ARBA00023004"/>
    </source>
</evidence>
<dbReference type="InterPro" id="IPR017900">
    <property type="entry name" value="4Fe4S_Fe_S_CS"/>
</dbReference>
<dbReference type="PANTHER" id="PTHR30002:SF4">
    <property type="entry name" value="EPOXYQUEUOSINE REDUCTASE"/>
    <property type="match status" value="1"/>
</dbReference>
<evidence type="ECO:0000256" key="2">
    <source>
        <dbReference type="ARBA" id="ARBA00022490"/>
    </source>
</evidence>
<organism evidence="11 12">
    <name type="scientific">Prochlorococcus marinus (strain MIT 9303)</name>
    <dbReference type="NCBI Taxonomy" id="59922"/>
    <lineage>
        <taxon>Bacteria</taxon>
        <taxon>Bacillati</taxon>
        <taxon>Cyanobacteriota</taxon>
        <taxon>Cyanophyceae</taxon>
        <taxon>Synechococcales</taxon>
        <taxon>Prochlorococcaceae</taxon>
        <taxon>Prochlorococcus</taxon>
    </lineage>
</organism>
<dbReference type="InterPro" id="IPR017896">
    <property type="entry name" value="4Fe4S_Fe-S-bd"/>
</dbReference>
<comment type="cofactor">
    <cofactor evidence="9">
        <name>[4Fe-4S] cluster</name>
        <dbReference type="ChEBI" id="CHEBI:49883"/>
    </cofactor>
    <text evidence="9">Binds 2 [4Fe-4S] clusters per monomer.</text>
</comment>
<name>A2C5K3_PROM3</name>
<proteinExistence type="inferred from homology"/>
<evidence type="ECO:0000256" key="9">
    <source>
        <dbReference type="HAMAP-Rule" id="MF_00916"/>
    </source>
</evidence>
<dbReference type="EMBL" id="CP000554">
    <property type="protein sequence ID" value="ABM76763.1"/>
    <property type="molecule type" value="Genomic_DNA"/>
</dbReference>
<dbReference type="SUPFAM" id="SSF46548">
    <property type="entry name" value="alpha-helical ferredoxin"/>
    <property type="match status" value="1"/>
</dbReference>
<dbReference type="KEGG" id="pmf:P9303_00061"/>
<dbReference type="EC" id="1.17.99.6" evidence="9"/>
<comment type="catalytic activity">
    <reaction evidence="9">
        <text>epoxyqueuosine(34) in tRNA + AH2 = queuosine(34) in tRNA + A + H2O</text>
        <dbReference type="Rhea" id="RHEA:32159"/>
        <dbReference type="Rhea" id="RHEA-COMP:18571"/>
        <dbReference type="Rhea" id="RHEA-COMP:18582"/>
        <dbReference type="ChEBI" id="CHEBI:13193"/>
        <dbReference type="ChEBI" id="CHEBI:15377"/>
        <dbReference type="ChEBI" id="CHEBI:17499"/>
        <dbReference type="ChEBI" id="CHEBI:194431"/>
        <dbReference type="ChEBI" id="CHEBI:194443"/>
        <dbReference type="EC" id="1.17.99.6"/>
    </reaction>
</comment>
<feature type="binding site" evidence="9">
    <location>
        <position position="217"/>
    </location>
    <ligand>
        <name>[4Fe-4S] cluster</name>
        <dbReference type="ChEBI" id="CHEBI:49883"/>
        <label>2</label>
    </ligand>
</feature>
<comment type="subcellular location">
    <subcellularLocation>
        <location evidence="9">Cytoplasm</location>
    </subcellularLocation>
</comment>
<dbReference type="HOGENOM" id="CLU_030790_0_0_3"/>
<evidence type="ECO:0000256" key="3">
    <source>
        <dbReference type="ARBA" id="ARBA00022694"/>
    </source>
</evidence>
<dbReference type="GO" id="GO:0052693">
    <property type="term" value="F:epoxyqueuosine reductase activity"/>
    <property type="evidence" value="ECO:0007669"/>
    <property type="project" value="UniProtKB-UniRule"/>
</dbReference>
<dbReference type="PANTHER" id="PTHR30002">
    <property type="entry name" value="EPOXYQUEUOSINE REDUCTASE"/>
    <property type="match status" value="1"/>
</dbReference>
<keyword evidence="9" id="KW-0846">Cobalamin</keyword>
<feature type="binding site" evidence="9">
    <location>
        <position position="252"/>
    </location>
    <ligand>
        <name>[4Fe-4S] cluster</name>
        <dbReference type="ChEBI" id="CHEBI:49883"/>
        <label>1</label>
    </ligand>
</feature>
<keyword evidence="1 9" id="KW-0004">4Fe-4S</keyword>
<comment type="pathway">
    <text evidence="9">tRNA modification; tRNA-queuosine biosynthesis.</text>
</comment>
<comment type="caution">
    <text evidence="9">Lacks conserved residue(s) required for the propagation of feature annotation.</text>
</comment>
<keyword evidence="6 9" id="KW-0560">Oxidoreductase</keyword>
<comment type="subunit">
    <text evidence="9">Monomer.</text>
</comment>
<evidence type="ECO:0000256" key="8">
    <source>
        <dbReference type="ARBA" id="ARBA00023014"/>
    </source>
</evidence>
<dbReference type="InterPro" id="IPR013542">
    <property type="entry name" value="QueG_DUF1730"/>
</dbReference>
<dbReference type="HAMAP" id="MF_00916">
    <property type="entry name" value="QueG"/>
    <property type="match status" value="1"/>
</dbReference>
<dbReference type="GO" id="GO:0031419">
    <property type="term" value="F:cobalamin binding"/>
    <property type="evidence" value="ECO:0007669"/>
    <property type="project" value="UniProtKB-KW"/>
</dbReference>
<dbReference type="GO" id="GO:0051539">
    <property type="term" value="F:4 iron, 4 sulfur cluster binding"/>
    <property type="evidence" value="ECO:0007669"/>
    <property type="project" value="UniProtKB-KW"/>
</dbReference>
<keyword evidence="9" id="KW-0170">Cobalt</keyword>
<feature type="binding site" evidence="9">
    <location>
        <position position="201"/>
    </location>
    <ligand>
        <name>[4Fe-4S] cluster</name>
        <dbReference type="ChEBI" id="CHEBI:49883"/>
        <label>2</label>
    </ligand>
</feature>
<evidence type="ECO:0000259" key="10">
    <source>
        <dbReference type="PROSITE" id="PS51379"/>
    </source>
</evidence>
<dbReference type="GO" id="GO:0005737">
    <property type="term" value="C:cytoplasm"/>
    <property type="evidence" value="ECO:0007669"/>
    <property type="project" value="UniProtKB-SubCell"/>
</dbReference>
<keyword evidence="4 9" id="KW-0479">Metal-binding</keyword>
<accession>A2C5K3</accession>
<evidence type="ECO:0000256" key="1">
    <source>
        <dbReference type="ARBA" id="ARBA00022485"/>
    </source>
</evidence>
<comment type="cofactor">
    <cofactor evidence="9">
        <name>cob(II)alamin</name>
        <dbReference type="ChEBI" id="CHEBI:16304"/>
    </cofactor>
</comment>
<dbReference type="RefSeq" id="WP_011824697.1">
    <property type="nucleotide sequence ID" value="NC_008820.1"/>
</dbReference>
<dbReference type="AlphaFoldDB" id="A2C5K3"/>
<keyword evidence="8 9" id="KW-0411">Iron-sulfur</keyword>
<dbReference type="Pfam" id="PF13484">
    <property type="entry name" value="Fer4_16"/>
    <property type="match status" value="1"/>
</dbReference>
<evidence type="ECO:0000256" key="4">
    <source>
        <dbReference type="ARBA" id="ARBA00022723"/>
    </source>
</evidence>